<dbReference type="GO" id="GO:0017136">
    <property type="term" value="F:histone deacetylase activity, NAD-dependent"/>
    <property type="evidence" value="ECO:0007669"/>
    <property type="project" value="TreeGrafter"/>
</dbReference>
<organism evidence="4">
    <name type="scientific">freshwater metagenome</name>
    <dbReference type="NCBI Taxonomy" id="449393"/>
    <lineage>
        <taxon>unclassified sequences</taxon>
        <taxon>metagenomes</taxon>
        <taxon>ecological metagenomes</taxon>
    </lineage>
</organism>
<dbReference type="InterPro" id="IPR026591">
    <property type="entry name" value="Sirtuin_cat_small_dom_sf"/>
</dbReference>
<dbReference type="InterPro" id="IPR029035">
    <property type="entry name" value="DHS-like_NAD/FAD-binding_dom"/>
</dbReference>
<evidence type="ECO:0000313" key="4">
    <source>
        <dbReference type="EMBL" id="CAB5021867.1"/>
    </source>
</evidence>
<dbReference type="PANTHER" id="PTHR11085">
    <property type="entry name" value="NAD-DEPENDENT PROTEIN DEACYLASE SIRTUIN-5, MITOCHONDRIAL-RELATED"/>
    <property type="match status" value="1"/>
</dbReference>
<dbReference type="SUPFAM" id="SSF52467">
    <property type="entry name" value="DHS-like NAD/FAD-binding domain"/>
    <property type="match status" value="1"/>
</dbReference>
<sequence>MGESALTGYSEFVQSAMVGRADVPARQNGVMTSDVQEVAEWVRTAHRVVVLTGAGMSTDSGIPDFRGPNGLWTKNPDAEKASTLQHYLADGELRKRSWRSRVDAPLFTAQPNAGHYALVELERRGQLHAIVTQNVDGLHQAAGHDPAKVIEVHGTVHYARCWDCDDRRPMVELLNRVRAGEDDPSCEVCGGIIKSDAILFGQNLVPHVIEAAMAAAERCDLLIAAGSSLSVFPAANVVPRAKSVGARIVIANAEPTNMDRFAHALLRGGLSSVLPLLCAAAPRDDS</sequence>
<dbReference type="GO" id="GO:0070403">
    <property type="term" value="F:NAD+ binding"/>
    <property type="evidence" value="ECO:0007669"/>
    <property type="project" value="InterPro"/>
</dbReference>
<dbReference type="Pfam" id="PF02146">
    <property type="entry name" value="SIR2"/>
    <property type="match status" value="1"/>
</dbReference>
<dbReference type="InterPro" id="IPR026590">
    <property type="entry name" value="Ssirtuin_cat_dom"/>
</dbReference>
<dbReference type="EMBL" id="CAFBOL010000179">
    <property type="protein sequence ID" value="CAB5021867.1"/>
    <property type="molecule type" value="Genomic_DNA"/>
</dbReference>
<dbReference type="Gene3D" id="3.30.1600.10">
    <property type="entry name" value="SIR2/SIRT2 'Small Domain"/>
    <property type="match status" value="1"/>
</dbReference>
<evidence type="ECO:0000256" key="1">
    <source>
        <dbReference type="ARBA" id="ARBA00022679"/>
    </source>
</evidence>
<dbReference type="PANTHER" id="PTHR11085:SF4">
    <property type="entry name" value="NAD-DEPENDENT PROTEIN DEACYLASE"/>
    <property type="match status" value="1"/>
</dbReference>
<reference evidence="4" key="1">
    <citation type="submission" date="2020-05" db="EMBL/GenBank/DDBJ databases">
        <authorList>
            <person name="Chiriac C."/>
            <person name="Salcher M."/>
            <person name="Ghai R."/>
            <person name="Kavagutti S V."/>
        </authorList>
    </citation>
    <scope>NUCLEOTIDE SEQUENCE</scope>
</reference>
<dbReference type="InterPro" id="IPR003000">
    <property type="entry name" value="Sirtuin"/>
</dbReference>
<feature type="domain" description="Deacetylase sirtuin-type" evidence="3">
    <location>
        <begin position="28"/>
        <end position="286"/>
    </location>
</feature>
<dbReference type="AlphaFoldDB" id="A0A6J7QW33"/>
<protein>
    <submittedName>
        <fullName evidence="4">Unannotated protein</fullName>
    </submittedName>
</protein>
<name>A0A6J7QW33_9ZZZZ</name>
<gene>
    <name evidence="4" type="ORF">UFOPK3931_03408</name>
</gene>
<proteinExistence type="predicted"/>
<dbReference type="CDD" id="cd01407">
    <property type="entry name" value="SIR2-fam"/>
    <property type="match status" value="1"/>
</dbReference>
<accession>A0A6J7QW33</accession>
<evidence type="ECO:0000256" key="2">
    <source>
        <dbReference type="ARBA" id="ARBA00023027"/>
    </source>
</evidence>
<dbReference type="InterPro" id="IPR050134">
    <property type="entry name" value="NAD-dep_sirtuin_deacylases"/>
</dbReference>
<dbReference type="PROSITE" id="PS50305">
    <property type="entry name" value="SIRTUIN"/>
    <property type="match status" value="1"/>
</dbReference>
<keyword evidence="2" id="KW-0520">NAD</keyword>
<keyword evidence="1" id="KW-0808">Transferase</keyword>
<dbReference type="Gene3D" id="3.40.50.1220">
    <property type="entry name" value="TPP-binding domain"/>
    <property type="match status" value="1"/>
</dbReference>
<evidence type="ECO:0000259" key="3">
    <source>
        <dbReference type="PROSITE" id="PS50305"/>
    </source>
</evidence>